<reference evidence="1 2" key="1">
    <citation type="journal article" date="2005" name="Nature">
        <title>The map-based sequence of the rice genome.</title>
        <authorList>
            <consortium name="International rice genome sequencing project (IRGSP)"/>
            <person name="Matsumoto T."/>
            <person name="Wu J."/>
            <person name="Kanamori H."/>
            <person name="Katayose Y."/>
            <person name="Fujisawa M."/>
            <person name="Namiki N."/>
            <person name="Mizuno H."/>
            <person name="Yamamoto K."/>
            <person name="Antonio B.A."/>
            <person name="Baba T."/>
            <person name="Sakata K."/>
            <person name="Nagamura Y."/>
            <person name="Aoki H."/>
            <person name="Arikawa K."/>
            <person name="Arita K."/>
            <person name="Bito T."/>
            <person name="Chiden Y."/>
            <person name="Fujitsuka N."/>
            <person name="Fukunaka R."/>
            <person name="Hamada M."/>
            <person name="Harada C."/>
            <person name="Hayashi A."/>
            <person name="Hijishita S."/>
            <person name="Honda M."/>
            <person name="Hosokawa S."/>
            <person name="Ichikawa Y."/>
            <person name="Idonuma A."/>
            <person name="Iijima M."/>
            <person name="Ikeda M."/>
            <person name="Ikeno M."/>
            <person name="Ito K."/>
            <person name="Ito S."/>
            <person name="Ito T."/>
            <person name="Ito Y."/>
            <person name="Ito Y."/>
            <person name="Iwabuchi A."/>
            <person name="Kamiya K."/>
            <person name="Karasawa W."/>
            <person name="Kurita K."/>
            <person name="Katagiri S."/>
            <person name="Kikuta A."/>
            <person name="Kobayashi H."/>
            <person name="Kobayashi N."/>
            <person name="Machita K."/>
            <person name="Maehara T."/>
            <person name="Masukawa M."/>
            <person name="Mizubayashi T."/>
            <person name="Mukai Y."/>
            <person name="Nagasaki H."/>
            <person name="Nagata Y."/>
            <person name="Naito S."/>
            <person name="Nakashima M."/>
            <person name="Nakama Y."/>
            <person name="Nakamichi Y."/>
            <person name="Nakamura M."/>
            <person name="Meguro A."/>
            <person name="Negishi M."/>
            <person name="Ohta I."/>
            <person name="Ohta T."/>
            <person name="Okamoto M."/>
            <person name="Ono N."/>
            <person name="Saji S."/>
            <person name="Sakaguchi M."/>
            <person name="Sakai K."/>
            <person name="Shibata M."/>
            <person name="Shimokawa T."/>
            <person name="Song J."/>
            <person name="Takazaki Y."/>
            <person name="Terasawa K."/>
            <person name="Tsugane M."/>
            <person name="Tsuji K."/>
            <person name="Ueda S."/>
            <person name="Waki K."/>
            <person name="Yamagata H."/>
            <person name="Yamamoto M."/>
            <person name="Yamamoto S."/>
            <person name="Yamane H."/>
            <person name="Yoshiki S."/>
            <person name="Yoshihara R."/>
            <person name="Yukawa K."/>
            <person name="Zhong H."/>
            <person name="Yano M."/>
            <person name="Yuan Q."/>
            <person name="Ouyang S."/>
            <person name="Liu J."/>
            <person name="Jones K.M."/>
            <person name="Gansberger K."/>
            <person name="Moffat K."/>
            <person name="Hill J."/>
            <person name="Bera J."/>
            <person name="Fadrosh D."/>
            <person name="Jin S."/>
            <person name="Johri S."/>
            <person name="Kim M."/>
            <person name="Overton L."/>
            <person name="Reardon M."/>
            <person name="Tsitrin T."/>
            <person name="Vuong H."/>
            <person name="Weaver B."/>
            <person name="Ciecko A."/>
            <person name="Tallon L."/>
            <person name="Jackson J."/>
            <person name="Pai G."/>
            <person name="Aken S.V."/>
            <person name="Utterback T."/>
            <person name="Reidmuller S."/>
            <person name="Feldblyum T."/>
            <person name="Hsiao J."/>
            <person name="Zismann V."/>
            <person name="Iobst S."/>
            <person name="de Vazeille A.R."/>
            <person name="Buell C.R."/>
            <person name="Ying K."/>
            <person name="Li Y."/>
            <person name="Lu T."/>
            <person name="Huang Y."/>
            <person name="Zhao Q."/>
            <person name="Feng Q."/>
            <person name="Zhang L."/>
            <person name="Zhu J."/>
            <person name="Weng Q."/>
            <person name="Mu J."/>
            <person name="Lu Y."/>
            <person name="Fan D."/>
            <person name="Liu Y."/>
            <person name="Guan J."/>
            <person name="Zhang Y."/>
            <person name="Yu S."/>
            <person name="Liu X."/>
            <person name="Zhang Y."/>
            <person name="Hong G."/>
            <person name="Han B."/>
            <person name="Choisne N."/>
            <person name="Demange N."/>
            <person name="Orjeda G."/>
            <person name="Samain S."/>
            <person name="Cattolico L."/>
            <person name="Pelletier E."/>
            <person name="Couloux A."/>
            <person name="Segurens B."/>
            <person name="Wincker P."/>
            <person name="D'Hont A."/>
            <person name="Scarpelli C."/>
            <person name="Weissenbach J."/>
            <person name="Salanoubat M."/>
            <person name="Quetier F."/>
            <person name="Yu Y."/>
            <person name="Kim H.R."/>
            <person name="Rambo T."/>
            <person name="Currie J."/>
            <person name="Collura K."/>
            <person name="Luo M."/>
            <person name="Yang T."/>
            <person name="Ammiraju J.S.S."/>
            <person name="Engler F."/>
            <person name="Soderlund C."/>
            <person name="Wing R.A."/>
            <person name="Palmer L.E."/>
            <person name="de la Bastide M."/>
            <person name="Spiegel L."/>
            <person name="Nascimento L."/>
            <person name="Zutavern T."/>
            <person name="O'Shaughnessy A."/>
            <person name="Dike S."/>
            <person name="Dedhia N."/>
            <person name="Preston R."/>
            <person name="Balija V."/>
            <person name="McCombie W.R."/>
            <person name="Chow T."/>
            <person name="Chen H."/>
            <person name="Chung M."/>
            <person name="Chen C."/>
            <person name="Shaw J."/>
            <person name="Wu H."/>
            <person name="Hsiao K."/>
            <person name="Chao Y."/>
            <person name="Chu M."/>
            <person name="Cheng C."/>
            <person name="Hour A."/>
            <person name="Lee P."/>
            <person name="Lin S."/>
            <person name="Lin Y."/>
            <person name="Liou J."/>
            <person name="Liu S."/>
            <person name="Hsing Y."/>
            <person name="Raghuvanshi S."/>
            <person name="Mohanty A."/>
            <person name="Bharti A.K."/>
            <person name="Gaur A."/>
            <person name="Gupta V."/>
            <person name="Kumar D."/>
            <person name="Ravi V."/>
            <person name="Vij S."/>
            <person name="Kapur A."/>
            <person name="Khurana P."/>
            <person name="Khurana P."/>
            <person name="Khurana J.P."/>
            <person name="Tyagi A.K."/>
            <person name="Gaikwad K."/>
            <person name="Singh A."/>
            <person name="Dalal V."/>
            <person name="Srivastava S."/>
            <person name="Dixit A."/>
            <person name="Pal A.K."/>
            <person name="Ghazi I.A."/>
            <person name="Yadav M."/>
            <person name="Pandit A."/>
            <person name="Bhargava A."/>
            <person name="Sureshbabu K."/>
            <person name="Batra K."/>
            <person name="Sharma T.R."/>
            <person name="Mohapatra T."/>
            <person name="Singh N.K."/>
            <person name="Messing J."/>
            <person name="Nelson A.B."/>
            <person name="Fuks G."/>
            <person name="Kavchok S."/>
            <person name="Keizer G."/>
            <person name="Linton E."/>
            <person name="Llaca V."/>
            <person name="Song R."/>
            <person name="Tanyolac B."/>
            <person name="Young S."/>
            <person name="Ho-Il K."/>
            <person name="Hahn J.H."/>
            <person name="Sangsakoo G."/>
            <person name="Vanavichit A."/>
            <person name="de Mattos Luiz.A.T."/>
            <person name="Zimmer P.D."/>
            <person name="Malone G."/>
            <person name="Dellagostin O."/>
            <person name="de Oliveira A.C."/>
            <person name="Bevan M."/>
            <person name="Bancroft I."/>
            <person name="Minx P."/>
            <person name="Cordum H."/>
            <person name="Wilson R."/>
            <person name="Cheng Z."/>
            <person name="Jin W."/>
            <person name="Jiang J."/>
            <person name="Leong S.A."/>
            <person name="Iwama H."/>
            <person name="Gojobori T."/>
            <person name="Itoh T."/>
            <person name="Niimura Y."/>
            <person name="Fujii Y."/>
            <person name="Habara T."/>
            <person name="Sakai H."/>
            <person name="Sato Y."/>
            <person name="Wilson G."/>
            <person name="Kumar K."/>
            <person name="McCouch S."/>
            <person name="Juretic N."/>
            <person name="Hoen D."/>
            <person name="Wright S."/>
            <person name="Bruskiewich R."/>
            <person name="Bureau T."/>
            <person name="Miyao A."/>
            <person name="Hirochika H."/>
            <person name="Nishikawa T."/>
            <person name="Kadowaki K."/>
            <person name="Sugiura M."/>
            <person name="Burr B."/>
            <person name="Sasaki T."/>
        </authorList>
    </citation>
    <scope>NUCLEOTIDE SEQUENCE [LARGE SCALE GENOMIC DNA]</scope>
    <source>
        <strain evidence="2">cv. Nipponbare</strain>
    </source>
</reference>
<dbReference type="Proteomes" id="UP000000763">
    <property type="component" value="Chromosome 8"/>
</dbReference>
<reference evidence="2" key="2">
    <citation type="journal article" date="2008" name="Nucleic Acids Res.">
        <title>The rice annotation project database (RAP-DB): 2008 update.</title>
        <authorList>
            <consortium name="The rice annotation project (RAP)"/>
        </authorList>
    </citation>
    <scope>GENOME REANNOTATION</scope>
    <source>
        <strain evidence="2">cv. Nipponbare</strain>
    </source>
</reference>
<protein>
    <submittedName>
        <fullName evidence="1">Os08g0175700 protein</fullName>
    </submittedName>
</protein>
<name>A0A0P0XCI1_ORYSJ</name>
<gene>
    <name evidence="1" type="ordered locus">Os08g0175700</name>
</gene>
<organism evidence="1 2">
    <name type="scientific">Oryza sativa subsp. japonica</name>
    <name type="common">Rice</name>
    <dbReference type="NCBI Taxonomy" id="39947"/>
    <lineage>
        <taxon>Eukaryota</taxon>
        <taxon>Viridiplantae</taxon>
        <taxon>Streptophyta</taxon>
        <taxon>Embryophyta</taxon>
        <taxon>Tracheophyta</taxon>
        <taxon>Spermatophyta</taxon>
        <taxon>Magnoliopsida</taxon>
        <taxon>Liliopsida</taxon>
        <taxon>Poales</taxon>
        <taxon>Poaceae</taxon>
        <taxon>BOP clade</taxon>
        <taxon>Oryzoideae</taxon>
        <taxon>Oryzeae</taxon>
        <taxon>Oryzinae</taxon>
        <taxon>Oryza</taxon>
        <taxon>Oryza sativa</taxon>
    </lineage>
</organism>
<dbReference type="AlphaFoldDB" id="A0A0P0XCI1"/>
<proteinExistence type="predicted"/>
<evidence type="ECO:0000313" key="2">
    <source>
        <dbReference type="Proteomes" id="UP000000763"/>
    </source>
</evidence>
<dbReference type="Gramene" id="Os08t0175700-01">
    <property type="protein sequence ID" value="Os08t0175700-01"/>
    <property type="gene ID" value="Os08g0175700"/>
</dbReference>
<sequence length="88" mass="9683">MLTLPSNKVRTLPAISSLSVRTNTLQTETMIVRLLIIHSSWYILSSASIGAGVHCCAEAHELLHDEAAARVVDSIMDNLVDRCYVACW</sequence>
<evidence type="ECO:0000313" key="1">
    <source>
        <dbReference type="EMBL" id="BAF23028.1"/>
    </source>
</evidence>
<dbReference type="EMBL" id="AP008214">
    <property type="protein sequence ID" value="BAF23028.1"/>
    <property type="molecule type" value="Genomic_DNA"/>
</dbReference>
<dbReference type="OMA" id="QTETMIV"/>
<dbReference type="KEGG" id="dosa:Os08g0175700"/>
<accession>A0A0P0XCI1</accession>